<organism evidence="2 3">
    <name type="scientific">Edwardsiella anguillarum ET080813</name>
    <dbReference type="NCBI Taxonomy" id="667120"/>
    <lineage>
        <taxon>Bacteria</taxon>
        <taxon>Pseudomonadati</taxon>
        <taxon>Pseudomonadota</taxon>
        <taxon>Gammaproteobacteria</taxon>
        <taxon>Enterobacterales</taxon>
        <taxon>Hafniaceae</taxon>
        <taxon>Edwardsiella</taxon>
    </lineage>
</organism>
<proteinExistence type="predicted"/>
<dbReference type="KEGG" id="ete:ETEE_0834"/>
<dbReference type="HOGENOM" id="CLU_108409_2_0_6"/>
<dbReference type="EMBL" id="CP006664">
    <property type="protein sequence ID" value="AIJ07304.1"/>
    <property type="molecule type" value="Genomic_DNA"/>
</dbReference>
<dbReference type="InterPro" id="IPR014462">
    <property type="entry name" value="Phage_Mu_Gp45"/>
</dbReference>
<feature type="domain" description="Bacteriophage Mu Gp45 N-terminal" evidence="1">
    <location>
        <begin position="17"/>
        <end position="84"/>
    </location>
</feature>
<reference evidence="2 3" key="1">
    <citation type="journal article" date="2012" name="PLoS ONE">
        <title>Edwardsiella comparative phylogenomics reveal the new intra/inter-species taxonomic relationships, virulence evolution and niche adaptation mechanisms.</title>
        <authorList>
            <person name="Yang M."/>
            <person name="Lv Y."/>
            <person name="Xiao J."/>
            <person name="Wu H."/>
            <person name="Zheng H."/>
            <person name="Liu Q."/>
            <person name="Zhang Y."/>
            <person name="Wang Q."/>
        </authorList>
    </citation>
    <scope>NUCLEOTIDE SEQUENCE [LARGE SCALE GENOMIC DNA]</scope>
    <source>
        <strain evidence="3">080813</strain>
    </source>
</reference>
<evidence type="ECO:0000313" key="3">
    <source>
        <dbReference type="Proteomes" id="UP000028681"/>
    </source>
</evidence>
<sequence length="181" mass="19464">MGMMDALNRKVLNLIGRAVIQSISSASKCQTVDVSLIGGDEKTGVEHLEPYGFTAMAKPGSESVVLFPDGDRSHAVAIVVADRRYRLSGLNEGEVALFDDLGQSVVLTRSGIVVNGAGKPIIFKNASKARFEMDIEATGDIKDKCDSNAFTMSMMRISYNGHAHIENGQGNKTNKPDKAME</sequence>
<dbReference type="AlphaFoldDB" id="A0A076LNP7"/>
<name>A0A076LNP7_9GAMM</name>
<accession>A0A076LNP7</accession>
<dbReference type="Proteomes" id="UP000028681">
    <property type="component" value="Chromosome"/>
</dbReference>
<evidence type="ECO:0000259" key="1">
    <source>
        <dbReference type="Pfam" id="PF06890"/>
    </source>
</evidence>
<dbReference type="RefSeq" id="WP_034166138.1">
    <property type="nucleotide sequence ID" value="NZ_CP006664.1"/>
</dbReference>
<dbReference type="Pfam" id="PF06890">
    <property type="entry name" value="Phage_Mu_Gp45"/>
    <property type="match status" value="1"/>
</dbReference>
<protein>
    <submittedName>
        <fullName evidence="2">Prophage baseplate assembly protein V</fullName>
    </submittedName>
</protein>
<dbReference type="PIRSF" id="PIRSF012337">
    <property type="entry name" value="gp45"/>
    <property type="match status" value="1"/>
</dbReference>
<dbReference type="InterPro" id="IPR053861">
    <property type="entry name" value="Phage_Mu_Gp45_N"/>
</dbReference>
<evidence type="ECO:0000313" key="2">
    <source>
        <dbReference type="EMBL" id="AIJ07304.1"/>
    </source>
</evidence>
<dbReference type="GeneID" id="33938560"/>
<gene>
    <name evidence="2" type="ORF">ETEE_0834</name>
</gene>